<dbReference type="InterPro" id="IPR000182">
    <property type="entry name" value="GNAT_dom"/>
</dbReference>
<name>A0ABU0EAL9_9CELL</name>
<proteinExistence type="predicted"/>
<dbReference type="RefSeq" id="WP_307489732.1">
    <property type="nucleotide sequence ID" value="NZ_JAUSVB010000001.1"/>
</dbReference>
<sequence>MTEGDMRAAPCASADEAVAVLEGRGDPGRCFCQYFRFPHSQYREMSVDELKDRLVTRIAGPDVSPGVVATLDGQPVGWASVAARSEFPRMRASPSMAPPELEADLDDPGIWSVTCFVVRTGHRRRGIAGVLLAAAVEHARASGAHTLEGYPLDPEVGRFSSADLYRGTVSLFEAVGFDVVARPRGDRAVVRLAL</sequence>
<gene>
    <name evidence="2" type="ORF">J2X26_000612</name>
</gene>
<organism evidence="2 3">
    <name type="scientific">Cellulomonas humilata</name>
    <dbReference type="NCBI Taxonomy" id="144055"/>
    <lineage>
        <taxon>Bacteria</taxon>
        <taxon>Bacillati</taxon>
        <taxon>Actinomycetota</taxon>
        <taxon>Actinomycetes</taxon>
        <taxon>Micrococcales</taxon>
        <taxon>Cellulomonadaceae</taxon>
        <taxon>Cellulomonas</taxon>
    </lineage>
</organism>
<protein>
    <submittedName>
        <fullName evidence="2">GNAT superfamily N-acetyltransferase</fullName>
    </submittedName>
</protein>
<dbReference type="Gene3D" id="3.40.630.30">
    <property type="match status" value="1"/>
</dbReference>
<accession>A0ABU0EAL9</accession>
<comment type="caution">
    <text evidence="2">The sequence shown here is derived from an EMBL/GenBank/DDBJ whole genome shotgun (WGS) entry which is preliminary data.</text>
</comment>
<reference evidence="2 3" key="1">
    <citation type="submission" date="2023-07" db="EMBL/GenBank/DDBJ databases">
        <title>Sorghum-associated microbial communities from plants grown in Nebraska, USA.</title>
        <authorList>
            <person name="Schachtman D."/>
        </authorList>
    </citation>
    <scope>NUCLEOTIDE SEQUENCE [LARGE SCALE GENOMIC DNA]</scope>
    <source>
        <strain evidence="2 3">BE332</strain>
    </source>
</reference>
<evidence type="ECO:0000313" key="3">
    <source>
        <dbReference type="Proteomes" id="UP001239626"/>
    </source>
</evidence>
<dbReference type="Proteomes" id="UP001239626">
    <property type="component" value="Unassembled WGS sequence"/>
</dbReference>
<dbReference type="Pfam" id="PF00583">
    <property type="entry name" value="Acetyltransf_1"/>
    <property type="match status" value="1"/>
</dbReference>
<dbReference type="SUPFAM" id="SSF55729">
    <property type="entry name" value="Acyl-CoA N-acyltransferases (Nat)"/>
    <property type="match status" value="1"/>
</dbReference>
<dbReference type="InterPro" id="IPR016181">
    <property type="entry name" value="Acyl_CoA_acyltransferase"/>
</dbReference>
<keyword evidence="3" id="KW-1185">Reference proteome</keyword>
<evidence type="ECO:0000313" key="2">
    <source>
        <dbReference type="EMBL" id="MDQ0372315.1"/>
    </source>
</evidence>
<dbReference type="CDD" id="cd04301">
    <property type="entry name" value="NAT_SF"/>
    <property type="match status" value="1"/>
</dbReference>
<dbReference type="EMBL" id="JAUSVB010000001">
    <property type="protein sequence ID" value="MDQ0372315.1"/>
    <property type="molecule type" value="Genomic_DNA"/>
</dbReference>
<feature type="domain" description="N-acetyltransferase" evidence="1">
    <location>
        <begin position="21"/>
        <end position="194"/>
    </location>
</feature>
<dbReference type="PROSITE" id="PS51186">
    <property type="entry name" value="GNAT"/>
    <property type="match status" value="1"/>
</dbReference>
<evidence type="ECO:0000259" key="1">
    <source>
        <dbReference type="PROSITE" id="PS51186"/>
    </source>
</evidence>